<dbReference type="SUPFAM" id="SSF46894">
    <property type="entry name" value="C-terminal effector domain of the bipartite response regulators"/>
    <property type="match status" value="1"/>
</dbReference>
<dbReference type="Gene3D" id="3.40.50.2300">
    <property type="match status" value="1"/>
</dbReference>
<dbReference type="SUPFAM" id="SSF52172">
    <property type="entry name" value="CheY-like"/>
    <property type="match status" value="1"/>
</dbReference>
<dbReference type="GO" id="GO:0003677">
    <property type="term" value="F:DNA binding"/>
    <property type="evidence" value="ECO:0007669"/>
    <property type="project" value="UniProtKB-KW"/>
</dbReference>
<dbReference type="SMART" id="SM00421">
    <property type="entry name" value="HTH_LUXR"/>
    <property type="match status" value="1"/>
</dbReference>
<evidence type="ECO:0000256" key="1">
    <source>
        <dbReference type="ARBA" id="ARBA00022553"/>
    </source>
</evidence>
<dbReference type="Pfam" id="PF00072">
    <property type="entry name" value="Response_reg"/>
    <property type="match status" value="1"/>
</dbReference>
<evidence type="ECO:0000256" key="5">
    <source>
        <dbReference type="ARBA" id="ARBA00023163"/>
    </source>
</evidence>
<proteinExistence type="predicted"/>
<evidence type="ECO:0000256" key="6">
    <source>
        <dbReference type="PROSITE-ProRule" id="PRU00169"/>
    </source>
</evidence>
<dbReference type="PANTHER" id="PTHR44688">
    <property type="entry name" value="DNA-BINDING TRANSCRIPTIONAL ACTIVATOR DEVR_DOSR"/>
    <property type="match status" value="1"/>
</dbReference>
<evidence type="ECO:0000259" key="7">
    <source>
        <dbReference type="PROSITE" id="PS50043"/>
    </source>
</evidence>
<dbReference type="PROSITE" id="PS50110">
    <property type="entry name" value="RESPONSE_REGULATORY"/>
    <property type="match status" value="1"/>
</dbReference>
<dbReference type="FunFam" id="3.40.50.2300:FF:000018">
    <property type="entry name" value="DNA-binding transcriptional regulator NtrC"/>
    <property type="match status" value="1"/>
</dbReference>
<accession>A0A927FTJ5</accession>
<reference evidence="9" key="1">
    <citation type="submission" date="2020-09" db="EMBL/GenBank/DDBJ databases">
        <title>Genome seq and assembly of Devosia sp.</title>
        <authorList>
            <person name="Chhetri G."/>
        </authorList>
    </citation>
    <scope>NUCLEOTIDE SEQUENCE</scope>
    <source>
        <strain evidence="9">PTR5</strain>
    </source>
</reference>
<sequence>MSNDIVVHILDDEESVRKSLAFLISTFGYPVRIHGSAADFLAGRPYPLGHCLITDLQMPEMDGLQLLRQLRKDETPLPTIVLTGHGDVSMAVAAMKEGAVDFIEKPFEDTLLKDAIEALTGKSRAAAASDRDHQDVLDRLSSLSPRERQVFEGIVAGKSNKSIAMECELSPRTVEVYRANVMGKMHCRTLPGLVRMAMNAGVEIGDGAASEAH</sequence>
<protein>
    <submittedName>
        <fullName evidence="9">Response regulator</fullName>
    </submittedName>
</protein>
<evidence type="ECO:0000256" key="2">
    <source>
        <dbReference type="ARBA" id="ARBA00023012"/>
    </source>
</evidence>
<dbReference type="AlphaFoldDB" id="A0A927FTJ5"/>
<dbReference type="InterPro" id="IPR036388">
    <property type="entry name" value="WH-like_DNA-bd_sf"/>
</dbReference>
<dbReference type="InterPro" id="IPR000792">
    <property type="entry name" value="Tscrpt_reg_LuxR_C"/>
</dbReference>
<keyword evidence="4" id="KW-0238">DNA-binding</keyword>
<keyword evidence="3" id="KW-0805">Transcription regulation</keyword>
<dbReference type="PROSITE" id="PS00622">
    <property type="entry name" value="HTH_LUXR_1"/>
    <property type="match status" value="1"/>
</dbReference>
<dbReference type="CDD" id="cd06170">
    <property type="entry name" value="LuxR_C_like"/>
    <property type="match status" value="1"/>
</dbReference>
<dbReference type="InterPro" id="IPR016032">
    <property type="entry name" value="Sig_transdc_resp-reg_C-effctor"/>
</dbReference>
<feature type="domain" description="Response regulatory" evidence="8">
    <location>
        <begin position="6"/>
        <end position="120"/>
    </location>
</feature>
<feature type="domain" description="HTH luxR-type" evidence="7">
    <location>
        <begin position="136"/>
        <end position="201"/>
    </location>
</feature>
<dbReference type="CDD" id="cd17537">
    <property type="entry name" value="REC_FixJ"/>
    <property type="match status" value="1"/>
</dbReference>
<dbReference type="Pfam" id="PF00196">
    <property type="entry name" value="GerE"/>
    <property type="match status" value="1"/>
</dbReference>
<comment type="caution">
    <text evidence="9">The sequence shown here is derived from an EMBL/GenBank/DDBJ whole genome shotgun (WGS) entry which is preliminary data.</text>
</comment>
<dbReference type="GO" id="GO:0006355">
    <property type="term" value="P:regulation of DNA-templated transcription"/>
    <property type="evidence" value="ECO:0007669"/>
    <property type="project" value="InterPro"/>
</dbReference>
<dbReference type="RefSeq" id="WP_191772514.1">
    <property type="nucleotide sequence ID" value="NZ_JACYFU010000001.1"/>
</dbReference>
<gene>
    <name evidence="9" type="ORF">IC608_02875</name>
</gene>
<keyword evidence="1 6" id="KW-0597">Phosphoprotein</keyword>
<organism evidence="9 10">
    <name type="scientific">Devosia oryzisoli</name>
    <dbReference type="NCBI Taxonomy" id="2774138"/>
    <lineage>
        <taxon>Bacteria</taxon>
        <taxon>Pseudomonadati</taxon>
        <taxon>Pseudomonadota</taxon>
        <taxon>Alphaproteobacteria</taxon>
        <taxon>Hyphomicrobiales</taxon>
        <taxon>Devosiaceae</taxon>
        <taxon>Devosia</taxon>
    </lineage>
</organism>
<dbReference type="PANTHER" id="PTHR44688:SF16">
    <property type="entry name" value="DNA-BINDING TRANSCRIPTIONAL ACTIVATOR DEVR_DOSR"/>
    <property type="match status" value="1"/>
</dbReference>
<evidence type="ECO:0000259" key="8">
    <source>
        <dbReference type="PROSITE" id="PS50110"/>
    </source>
</evidence>
<dbReference type="GO" id="GO:0000160">
    <property type="term" value="P:phosphorelay signal transduction system"/>
    <property type="evidence" value="ECO:0007669"/>
    <property type="project" value="UniProtKB-KW"/>
</dbReference>
<dbReference type="InterPro" id="IPR011006">
    <property type="entry name" value="CheY-like_superfamily"/>
</dbReference>
<dbReference type="EMBL" id="JACYFU010000001">
    <property type="protein sequence ID" value="MBD8064419.1"/>
    <property type="molecule type" value="Genomic_DNA"/>
</dbReference>
<dbReference type="Gene3D" id="1.10.10.10">
    <property type="entry name" value="Winged helix-like DNA-binding domain superfamily/Winged helix DNA-binding domain"/>
    <property type="match status" value="1"/>
</dbReference>
<feature type="modified residue" description="4-aspartylphosphate" evidence="6">
    <location>
        <position position="55"/>
    </location>
</feature>
<evidence type="ECO:0000313" key="9">
    <source>
        <dbReference type="EMBL" id="MBD8064419.1"/>
    </source>
</evidence>
<dbReference type="SMART" id="SM00448">
    <property type="entry name" value="REC"/>
    <property type="match status" value="1"/>
</dbReference>
<keyword evidence="10" id="KW-1185">Reference proteome</keyword>
<dbReference type="PRINTS" id="PR00038">
    <property type="entry name" value="HTHLUXR"/>
</dbReference>
<evidence type="ECO:0000256" key="4">
    <source>
        <dbReference type="ARBA" id="ARBA00023125"/>
    </source>
</evidence>
<dbReference type="InterPro" id="IPR001789">
    <property type="entry name" value="Sig_transdc_resp-reg_receiver"/>
</dbReference>
<dbReference type="Proteomes" id="UP000654108">
    <property type="component" value="Unassembled WGS sequence"/>
</dbReference>
<evidence type="ECO:0000256" key="3">
    <source>
        <dbReference type="ARBA" id="ARBA00023015"/>
    </source>
</evidence>
<keyword evidence="5" id="KW-0804">Transcription</keyword>
<evidence type="ECO:0000313" key="10">
    <source>
        <dbReference type="Proteomes" id="UP000654108"/>
    </source>
</evidence>
<name>A0A927FTJ5_9HYPH</name>
<dbReference type="PROSITE" id="PS50043">
    <property type="entry name" value="HTH_LUXR_2"/>
    <property type="match status" value="1"/>
</dbReference>
<keyword evidence="2" id="KW-0902">Two-component regulatory system</keyword>
<dbReference type="NCBIfam" id="NF006900">
    <property type="entry name" value="PRK09390.1"/>
    <property type="match status" value="1"/>
</dbReference>